<feature type="region of interest" description="Disordered" evidence="2">
    <location>
        <begin position="410"/>
        <end position="431"/>
    </location>
</feature>
<proteinExistence type="predicted"/>
<dbReference type="OrthoDB" id="5430717at2759"/>
<feature type="compositionally biased region" description="Polar residues" evidence="2">
    <location>
        <begin position="481"/>
        <end position="491"/>
    </location>
</feature>
<feature type="compositionally biased region" description="Polar residues" evidence="2">
    <location>
        <begin position="325"/>
        <end position="341"/>
    </location>
</feature>
<feature type="compositionally biased region" description="Basic residues" evidence="2">
    <location>
        <begin position="88"/>
        <end position="97"/>
    </location>
</feature>
<dbReference type="Proteomes" id="UP000799324">
    <property type="component" value="Unassembled WGS sequence"/>
</dbReference>
<evidence type="ECO:0000256" key="2">
    <source>
        <dbReference type="SAM" id="MobiDB-lite"/>
    </source>
</evidence>
<feature type="compositionally biased region" description="Polar residues" evidence="2">
    <location>
        <begin position="500"/>
        <end position="514"/>
    </location>
</feature>
<feature type="coiled-coil region" evidence="1">
    <location>
        <begin position="165"/>
        <end position="192"/>
    </location>
</feature>
<gene>
    <name evidence="3" type="ORF">K491DRAFT_571115</name>
</gene>
<feature type="region of interest" description="Disordered" evidence="2">
    <location>
        <begin position="324"/>
        <end position="343"/>
    </location>
</feature>
<feature type="compositionally biased region" description="Polar residues" evidence="2">
    <location>
        <begin position="410"/>
        <end position="428"/>
    </location>
</feature>
<dbReference type="AlphaFoldDB" id="A0A6A6TMH3"/>
<keyword evidence="4" id="KW-1185">Reference proteome</keyword>
<feature type="compositionally biased region" description="Polar residues" evidence="2">
    <location>
        <begin position="19"/>
        <end position="33"/>
    </location>
</feature>
<evidence type="ECO:0000313" key="4">
    <source>
        <dbReference type="Proteomes" id="UP000799324"/>
    </source>
</evidence>
<feature type="region of interest" description="Disordered" evidence="2">
    <location>
        <begin position="475"/>
        <end position="559"/>
    </location>
</feature>
<feature type="compositionally biased region" description="Basic residues" evidence="2">
    <location>
        <begin position="1"/>
        <end position="11"/>
    </location>
</feature>
<name>A0A6A6TMH3_9PLEO</name>
<dbReference type="EMBL" id="MU004298">
    <property type="protein sequence ID" value="KAF2660646.1"/>
    <property type="molecule type" value="Genomic_DNA"/>
</dbReference>
<reference evidence="3" key="1">
    <citation type="journal article" date="2020" name="Stud. Mycol.">
        <title>101 Dothideomycetes genomes: a test case for predicting lifestyles and emergence of pathogens.</title>
        <authorList>
            <person name="Haridas S."/>
            <person name="Albert R."/>
            <person name="Binder M."/>
            <person name="Bloem J."/>
            <person name="Labutti K."/>
            <person name="Salamov A."/>
            <person name="Andreopoulos B."/>
            <person name="Baker S."/>
            <person name="Barry K."/>
            <person name="Bills G."/>
            <person name="Bluhm B."/>
            <person name="Cannon C."/>
            <person name="Castanera R."/>
            <person name="Culley D."/>
            <person name="Daum C."/>
            <person name="Ezra D."/>
            <person name="Gonzalez J."/>
            <person name="Henrissat B."/>
            <person name="Kuo A."/>
            <person name="Liang C."/>
            <person name="Lipzen A."/>
            <person name="Lutzoni F."/>
            <person name="Magnuson J."/>
            <person name="Mondo S."/>
            <person name="Nolan M."/>
            <person name="Ohm R."/>
            <person name="Pangilinan J."/>
            <person name="Park H.-J."/>
            <person name="Ramirez L."/>
            <person name="Alfaro M."/>
            <person name="Sun H."/>
            <person name="Tritt A."/>
            <person name="Yoshinaga Y."/>
            <person name="Zwiers L.-H."/>
            <person name="Turgeon B."/>
            <person name="Goodwin S."/>
            <person name="Spatafora J."/>
            <person name="Crous P."/>
            <person name="Grigoriev I."/>
        </authorList>
    </citation>
    <scope>NUCLEOTIDE SEQUENCE</scope>
    <source>
        <strain evidence="3">CBS 122681</strain>
    </source>
</reference>
<feature type="compositionally biased region" description="Basic and acidic residues" evidence="2">
    <location>
        <begin position="69"/>
        <end position="81"/>
    </location>
</feature>
<evidence type="ECO:0000256" key="1">
    <source>
        <dbReference type="SAM" id="Coils"/>
    </source>
</evidence>
<organism evidence="3 4">
    <name type="scientific">Lophiostoma macrostomum CBS 122681</name>
    <dbReference type="NCBI Taxonomy" id="1314788"/>
    <lineage>
        <taxon>Eukaryota</taxon>
        <taxon>Fungi</taxon>
        <taxon>Dikarya</taxon>
        <taxon>Ascomycota</taxon>
        <taxon>Pezizomycotina</taxon>
        <taxon>Dothideomycetes</taxon>
        <taxon>Pleosporomycetidae</taxon>
        <taxon>Pleosporales</taxon>
        <taxon>Lophiostomataceae</taxon>
        <taxon>Lophiostoma</taxon>
    </lineage>
</organism>
<sequence length="559" mass="62508">MAGNNWRKRVLDKRPKTPQPKTTFGESTSANETGNDKERLRPPSLDMLPWRKSHHDNRPPTPASSLGHSGRDDIDDSRSDAGSEVSTPRRRSGPKPRLTRLISDYLSLTSPKVEFTEFWKEGAPLVVEPPIDPLNVVVAVRSTIQSYQPISTEYNSGLLRVFEDYRKVRDEKEKLEGLLKETLDDYSLFEENWAAKEGHYQDEIRRLELIIARGTAGLSGLMRARQGTVVDRKRTRRQVISTEKAGASIEFLTREQLDDEIRSKMVFHRPSSPSGTMAALSRQFLSQDASETLVVGTPPTQHLQPTLSRRVKSELDLAKLGKMASTDSNEQSLSPAFSTSGDPLLGETELPPTTTLVPAIECEAFVALRELAALVARRRGFHVERFVANLMRLYSDGDEKDVGQADMQTYSGDRVSTPQMTDDGSPTLTPRHLLRHFRSQPFLSADENRRRHFSFEPGDDQLKALDDELKKYAMQRPRSPAGSQSTGSSGNHDLALVDPNTETSMTLSTENSKPSKIPSPLQRPSYGHVRRENSGATFQSPPSRRGQCDRRDSSSSVRT</sequence>
<evidence type="ECO:0000313" key="3">
    <source>
        <dbReference type="EMBL" id="KAF2660646.1"/>
    </source>
</evidence>
<accession>A0A6A6TMH3</accession>
<protein>
    <submittedName>
        <fullName evidence="3">Uncharacterized protein</fullName>
    </submittedName>
</protein>
<feature type="non-terminal residue" evidence="3">
    <location>
        <position position="559"/>
    </location>
</feature>
<keyword evidence="1" id="KW-0175">Coiled coil</keyword>
<feature type="region of interest" description="Disordered" evidence="2">
    <location>
        <begin position="1"/>
        <end position="97"/>
    </location>
</feature>